<dbReference type="Gene3D" id="1.10.10.10">
    <property type="entry name" value="Winged helix-like DNA-binding domain superfamily/Winged helix DNA-binding domain"/>
    <property type="match status" value="1"/>
</dbReference>
<dbReference type="SUPFAM" id="SSF46785">
    <property type="entry name" value="Winged helix' DNA-binding domain"/>
    <property type="match status" value="1"/>
</dbReference>
<dbReference type="PRINTS" id="PR00039">
    <property type="entry name" value="HTHLYSR"/>
</dbReference>
<dbReference type="InterPro" id="IPR036388">
    <property type="entry name" value="WH-like_DNA-bd_sf"/>
</dbReference>
<evidence type="ECO:0000259" key="5">
    <source>
        <dbReference type="PROSITE" id="PS50931"/>
    </source>
</evidence>
<evidence type="ECO:0000313" key="6">
    <source>
        <dbReference type="EMBL" id="SDR33709.1"/>
    </source>
</evidence>
<keyword evidence="2" id="KW-0805">Transcription regulation</keyword>
<keyword evidence="4" id="KW-0804">Transcription</keyword>
<evidence type="ECO:0000256" key="4">
    <source>
        <dbReference type="ARBA" id="ARBA00023163"/>
    </source>
</evidence>
<dbReference type="GO" id="GO:0043565">
    <property type="term" value="F:sequence-specific DNA binding"/>
    <property type="evidence" value="ECO:0007669"/>
    <property type="project" value="TreeGrafter"/>
</dbReference>
<dbReference type="InterPro" id="IPR005119">
    <property type="entry name" value="LysR_subst-bd"/>
</dbReference>
<sequence>MARSDLSDITAFLTVAREGSFTKAAAKLDVSQSALSQTVRNLEARLGLRLLTRTTRNVSPTEAGERLIQSVGPRLDEIEAELAALTALRDKPAGKVRIAAGEHAAELLLWPVIERLLPDYPDIRIEIVIDNGLTDIVEQRLDAGVRLGEQVAKDMIAVRIGPDVRMAAVGTPGYFAKHPKPKTPQDLTAHNCINIRLPTAGGIYAWEFKKGGREINVRVEGQLVFNTGTMAAKAAMAGVGLALIPEERVLTQLANGSLVRVLADWCPLFPGFHLYYPSRRQPTPAFVVVADALRQEYSARTTRR</sequence>
<reference evidence="7" key="1">
    <citation type="submission" date="2016-10" db="EMBL/GenBank/DDBJ databases">
        <authorList>
            <person name="Varghese N."/>
        </authorList>
    </citation>
    <scope>NUCLEOTIDE SEQUENCE [LARGE SCALE GENOMIC DNA]</scope>
    <source>
        <strain evidence="7">GAS106B</strain>
    </source>
</reference>
<protein>
    <submittedName>
        <fullName evidence="6">DNA-binding transcriptional regulator, LysR family</fullName>
    </submittedName>
</protein>
<feature type="domain" description="HTH lysR-type" evidence="5">
    <location>
        <begin position="1"/>
        <end position="61"/>
    </location>
</feature>
<accession>A0A1H1I7Y1</accession>
<evidence type="ECO:0000256" key="1">
    <source>
        <dbReference type="ARBA" id="ARBA00009437"/>
    </source>
</evidence>
<name>A0A1H1I7Y1_9BURK</name>
<evidence type="ECO:0000313" key="7">
    <source>
        <dbReference type="Proteomes" id="UP000183487"/>
    </source>
</evidence>
<dbReference type="InterPro" id="IPR036390">
    <property type="entry name" value="WH_DNA-bd_sf"/>
</dbReference>
<dbReference type="AlphaFoldDB" id="A0A1H1I7Y1"/>
<dbReference type="Pfam" id="PF00126">
    <property type="entry name" value="HTH_1"/>
    <property type="match status" value="1"/>
</dbReference>
<proteinExistence type="inferred from homology"/>
<evidence type="ECO:0000256" key="2">
    <source>
        <dbReference type="ARBA" id="ARBA00023015"/>
    </source>
</evidence>
<dbReference type="RefSeq" id="WP_074769207.1">
    <property type="nucleotide sequence ID" value="NZ_FNKP01000002.1"/>
</dbReference>
<dbReference type="EMBL" id="FNKP01000002">
    <property type="protein sequence ID" value="SDR33709.1"/>
    <property type="molecule type" value="Genomic_DNA"/>
</dbReference>
<dbReference type="InterPro" id="IPR058163">
    <property type="entry name" value="LysR-type_TF_proteobact-type"/>
</dbReference>
<dbReference type="PANTHER" id="PTHR30537">
    <property type="entry name" value="HTH-TYPE TRANSCRIPTIONAL REGULATOR"/>
    <property type="match status" value="1"/>
</dbReference>
<dbReference type="Gene3D" id="3.40.190.290">
    <property type="match status" value="1"/>
</dbReference>
<dbReference type="GO" id="GO:0006351">
    <property type="term" value="P:DNA-templated transcription"/>
    <property type="evidence" value="ECO:0007669"/>
    <property type="project" value="TreeGrafter"/>
</dbReference>
<dbReference type="Pfam" id="PF03466">
    <property type="entry name" value="LysR_substrate"/>
    <property type="match status" value="1"/>
</dbReference>
<dbReference type="Proteomes" id="UP000183487">
    <property type="component" value="Unassembled WGS sequence"/>
</dbReference>
<dbReference type="FunFam" id="3.40.190.290:FF:000012">
    <property type="entry name" value="Transcriptional regulator, LysR family"/>
    <property type="match status" value="1"/>
</dbReference>
<dbReference type="PROSITE" id="PS50931">
    <property type="entry name" value="HTH_LYSR"/>
    <property type="match status" value="1"/>
</dbReference>
<evidence type="ECO:0000256" key="3">
    <source>
        <dbReference type="ARBA" id="ARBA00023125"/>
    </source>
</evidence>
<dbReference type="SUPFAM" id="SSF53850">
    <property type="entry name" value="Periplasmic binding protein-like II"/>
    <property type="match status" value="1"/>
</dbReference>
<gene>
    <name evidence="6" type="ORF">SAMN05443245_4782</name>
</gene>
<dbReference type="InterPro" id="IPR000847">
    <property type="entry name" value="LysR_HTH_N"/>
</dbReference>
<dbReference type="OrthoDB" id="5525645at2"/>
<dbReference type="GO" id="GO:0003700">
    <property type="term" value="F:DNA-binding transcription factor activity"/>
    <property type="evidence" value="ECO:0007669"/>
    <property type="project" value="InterPro"/>
</dbReference>
<keyword evidence="3 6" id="KW-0238">DNA-binding</keyword>
<comment type="similarity">
    <text evidence="1">Belongs to the LysR transcriptional regulatory family.</text>
</comment>
<dbReference type="CDD" id="cd08474">
    <property type="entry name" value="PBP2_CrgA_like_5"/>
    <property type="match status" value="1"/>
</dbReference>
<dbReference type="PANTHER" id="PTHR30537:SF1">
    <property type="entry name" value="HTH-TYPE TRANSCRIPTIONAL REGULATOR PGRR"/>
    <property type="match status" value="1"/>
</dbReference>
<dbReference type="FunFam" id="1.10.10.10:FF:000001">
    <property type="entry name" value="LysR family transcriptional regulator"/>
    <property type="match status" value="1"/>
</dbReference>
<keyword evidence="7" id="KW-1185">Reference proteome</keyword>
<organism evidence="6 7">
    <name type="scientific">Paraburkholderia fungorum</name>
    <dbReference type="NCBI Taxonomy" id="134537"/>
    <lineage>
        <taxon>Bacteria</taxon>
        <taxon>Pseudomonadati</taxon>
        <taxon>Pseudomonadota</taxon>
        <taxon>Betaproteobacteria</taxon>
        <taxon>Burkholderiales</taxon>
        <taxon>Burkholderiaceae</taxon>
        <taxon>Paraburkholderia</taxon>
    </lineage>
</organism>